<evidence type="ECO:0000313" key="1">
    <source>
        <dbReference type="EMBL" id="SVD56128.1"/>
    </source>
</evidence>
<accession>A0A382WDE3</accession>
<gene>
    <name evidence="1" type="ORF">METZ01_LOCUS408982</name>
</gene>
<proteinExistence type="predicted"/>
<reference evidence="1" key="1">
    <citation type="submission" date="2018-05" db="EMBL/GenBank/DDBJ databases">
        <authorList>
            <person name="Lanie J.A."/>
            <person name="Ng W.-L."/>
            <person name="Kazmierczak K.M."/>
            <person name="Andrzejewski T.M."/>
            <person name="Davidsen T.M."/>
            <person name="Wayne K.J."/>
            <person name="Tettelin H."/>
            <person name="Glass J.I."/>
            <person name="Rusch D."/>
            <person name="Podicherti R."/>
            <person name="Tsui H.-C.T."/>
            <person name="Winkler M.E."/>
        </authorList>
    </citation>
    <scope>NUCLEOTIDE SEQUENCE</scope>
</reference>
<sequence length="46" mass="5598">MFMSYRGKRVNRFFKTRDISVSKSRFRATYLDSLLFLLAMRSRQTD</sequence>
<dbReference type="AlphaFoldDB" id="A0A382WDE3"/>
<dbReference type="EMBL" id="UINC01158532">
    <property type="protein sequence ID" value="SVD56128.1"/>
    <property type="molecule type" value="Genomic_DNA"/>
</dbReference>
<protein>
    <submittedName>
        <fullName evidence="1">Uncharacterized protein</fullName>
    </submittedName>
</protein>
<name>A0A382WDE3_9ZZZZ</name>
<organism evidence="1">
    <name type="scientific">marine metagenome</name>
    <dbReference type="NCBI Taxonomy" id="408172"/>
    <lineage>
        <taxon>unclassified sequences</taxon>
        <taxon>metagenomes</taxon>
        <taxon>ecological metagenomes</taxon>
    </lineage>
</organism>